<dbReference type="AlphaFoldDB" id="A0A1I4J734"/>
<evidence type="ECO:0000256" key="2">
    <source>
        <dbReference type="ARBA" id="ARBA00023043"/>
    </source>
</evidence>
<dbReference type="EMBL" id="NGMS01000001">
    <property type="protein sequence ID" value="OTP27353.1"/>
    <property type="molecule type" value="Genomic_DNA"/>
</dbReference>
<reference evidence="5 6" key="1">
    <citation type="submission" date="2017-05" db="EMBL/GenBank/DDBJ databases">
        <title>The Genome Sequence of Enterococcus mundtii 6B1_DIV0119.</title>
        <authorList>
            <consortium name="The Broad Institute Genomics Platform"/>
            <consortium name="The Broad Institute Genomic Center for Infectious Diseases"/>
            <person name="Earl A."/>
            <person name="Manson A."/>
            <person name="Schwartman J."/>
            <person name="Gilmore M."/>
            <person name="Abouelleil A."/>
            <person name="Cao P."/>
            <person name="Chapman S."/>
            <person name="Cusick C."/>
            <person name="Shea T."/>
            <person name="Young S."/>
            <person name="Neafsey D."/>
            <person name="Nusbaum C."/>
            <person name="Birren B."/>
        </authorList>
    </citation>
    <scope>NUCLEOTIDE SEQUENCE [LARGE SCALE GENOMIC DNA]</scope>
    <source>
        <strain evidence="5 6">6B1_DIV0119</strain>
    </source>
</reference>
<dbReference type="InterPro" id="IPR002110">
    <property type="entry name" value="Ankyrin_rpt"/>
</dbReference>
<dbReference type="PANTHER" id="PTHR24173:SF74">
    <property type="entry name" value="ANKYRIN REPEAT DOMAIN-CONTAINING PROTEIN 16"/>
    <property type="match status" value="1"/>
</dbReference>
<feature type="signal peptide" evidence="4">
    <location>
        <begin position="1"/>
        <end position="20"/>
    </location>
</feature>
<evidence type="ECO:0000256" key="4">
    <source>
        <dbReference type="SAM" id="SignalP"/>
    </source>
</evidence>
<protein>
    <submittedName>
        <fullName evidence="5">Uncharacterized protein</fullName>
    </submittedName>
</protein>
<dbReference type="PROSITE" id="PS50088">
    <property type="entry name" value="ANK_REPEAT"/>
    <property type="match status" value="2"/>
</dbReference>
<accession>A0A1I4J734</accession>
<evidence type="ECO:0000313" key="6">
    <source>
        <dbReference type="Proteomes" id="UP000195024"/>
    </source>
</evidence>
<evidence type="ECO:0000313" key="5">
    <source>
        <dbReference type="EMBL" id="OTP27353.1"/>
    </source>
</evidence>
<feature type="repeat" description="ANK" evidence="3">
    <location>
        <begin position="93"/>
        <end position="125"/>
    </location>
</feature>
<organism evidence="5 6">
    <name type="scientific">Enterococcus mundtii</name>
    <dbReference type="NCBI Taxonomy" id="53346"/>
    <lineage>
        <taxon>Bacteria</taxon>
        <taxon>Bacillati</taxon>
        <taxon>Bacillota</taxon>
        <taxon>Bacilli</taxon>
        <taxon>Lactobacillales</taxon>
        <taxon>Enterococcaceae</taxon>
        <taxon>Enterococcus</taxon>
    </lineage>
</organism>
<dbReference type="SMART" id="SM00248">
    <property type="entry name" value="ANK"/>
    <property type="match status" value="4"/>
</dbReference>
<dbReference type="RefSeq" id="WP_074799072.1">
    <property type="nucleotide sequence ID" value="NZ_CABHEA010000003.1"/>
</dbReference>
<keyword evidence="2 3" id="KW-0040">ANK repeat</keyword>
<dbReference type="Gene3D" id="1.25.40.20">
    <property type="entry name" value="Ankyrin repeat-containing domain"/>
    <property type="match status" value="1"/>
</dbReference>
<dbReference type="PANTHER" id="PTHR24173">
    <property type="entry name" value="ANKYRIN REPEAT CONTAINING"/>
    <property type="match status" value="1"/>
</dbReference>
<feature type="repeat" description="ANK" evidence="3">
    <location>
        <begin position="194"/>
        <end position="231"/>
    </location>
</feature>
<evidence type="ECO:0000256" key="3">
    <source>
        <dbReference type="PROSITE-ProRule" id="PRU00023"/>
    </source>
</evidence>
<sequence length="255" mass="28532">MSAWLILPFAVLLFSLTSCEEPQQMTVPDQTKRTTSTIEQTTTEQTDHLIEETEESLMSYPSGSLLAAVEDNDRKKVEDILKTEYSIDEQNDKGETPLLIATHHDFVEIAKLLIDHGASIDIQDTIQDSPYLYAAAQGKTEILSYMLEHREPNQAIVNRFGGNALIPAAEKGHLDNVKLLLTDARVDIDHQNNYGYTALIEAVALRDGSEIYQQIVKELLNHGANKTLRDNQGKTAEDYARELGYTKILAQLTQS</sequence>
<feature type="chain" id="PRO_5038850656" evidence="4">
    <location>
        <begin position="21"/>
        <end position="255"/>
    </location>
</feature>
<comment type="caution">
    <text evidence="5">The sequence shown here is derived from an EMBL/GenBank/DDBJ whole genome shotgun (WGS) entry which is preliminary data.</text>
</comment>
<keyword evidence="1" id="KW-0677">Repeat</keyword>
<keyword evidence="4" id="KW-0732">Signal</keyword>
<proteinExistence type="predicted"/>
<dbReference type="PROSITE" id="PS50297">
    <property type="entry name" value="ANK_REP_REGION"/>
    <property type="match status" value="1"/>
</dbReference>
<evidence type="ECO:0000256" key="1">
    <source>
        <dbReference type="ARBA" id="ARBA00022737"/>
    </source>
</evidence>
<dbReference type="Pfam" id="PF12796">
    <property type="entry name" value="Ank_2"/>
    <property type="match status" value="2"/>
</dbReference>
<name>A0A1I4J734_ENTMU</name>
<dbReference type="Proteomes" id="UP000195024">
    <property type="component" value="Unassembled WGS sequence"/>
</dbReference>
<dbReference type="SUPFAM" id="SSF48403">
    <property type="entry name" value="Ankyrin repeat"/>
    <property type="match status" value="1"/>
</dbReference>
<gene>
    <name evidence="5" type="ORF">A5802_001088</name>
</gene>
<dbReference type="InterPro" id="IPR036770">
    <property type="entry name" value="Ankyrin_rpt-contain_sf"/>
</dbReference>